<dbReference type="Proteomes" id="UP000637643">
    <property type="component" value="Unassembled WGS sequence"/>
</dbReference>
<dbReference type="Pfam" id="PF13443">
    <property type="entry name" value="HTH_26"/>
    <property type="match status" value="1"/>
</dbReference>
<name>A0A917FG08_9BACL</name>
<dbReference type="EMBL" id="BMKR01000006">
    <property type="protein sequence ID" value="GGF72341.1"/>
    <property type="molecule type" value="Genomic_DNA"/>
</dbReference>
<comment type="caution">
    <text evidence="2">The sequence shown here is derived from an EMBL/GenBank/DDBJ whole genome shotgun (WGS) entry which is preliminary data.</text>
</comment>
<protein>
    <recommendedName>
        <fullName evidence="1">HTH cro/C1-type domain-containing protein</fullName>
    </recommendedName>
</protein>
<dbReference type="Gene3D" id="1.10.260.40">
    <property type="entry name" value="lambda repressor-like DNA-binding domains"/>
    <property type="match status" value="1"/>
</dbReference>
<evidence type="ECO:0000259" key="1">
    <source>
        <dbReference type="PROSITE" id="PS50943"/>
    </source>
</evidence>
<dbReference type="CDD" id="cd00093">
    <property type="entry name" value="HTH_XRE"/>
    <property type="match status" value="1"/>
</dbReference>
<evidence type="ECO:0000313" key="3">
    <source>
        <dbReference type="Proteomes" id="UP000637643"/>
    </source>
</evidence>
<dbReference type="RefSeq" id="WP_373293825.1">
    <property type="nucleotide sequence ID" value="NZ_BMKR01000006.1"/>
</dbReference>
<feature type="domain" description="HTH cro/C1-type" evidence="1">
    <location>
        <begin position="10"/>
        <end position="64"/>
    </location>
</feature>
<gene>
    <name evidence="2" type="ORF">GCM10010912_16820</name>
</gene>
<dbReference type="SMART" id="SM00530">
    <property type="entry name" value="HTH_XRE"/>
    <property type="match status" value="1"/>
</dbReference>
<proteinExistence type="predicted"/>
<keyword evidence="3" id="KW-1185">Reference proteome</keyword>
<organism evidence="2 3">
    <name type="scientific">Paenibacillus albidus</name>
    <dbReference type="NCBI Taxonomy" id="2041023"/>
    <lineage>
        <taxon>Bacteria</taxon>
        <taxon>Bacillati</taxon>
        <taxon>Bacillota</taxon>
        <taxon>Bacilli</taxon>
        <taxon>Bacillales</taxon>
        <taxon>Paenibacillaceae</taxon>
        <taxon>Paenibacillus</taxon>
    </lineage>
</organism>
<reference evidence="2" key="1">
    <citation type="journal article" date="2014" name="Int. J. Syst. Evol. Microbiol.">
        <title>Complete genome sequence of Corynebacterium casei LMG S-19264T (=DSM 44701T), isolated from a smear-ripened cheese.</title>
        <authorList>
            <consortium name="US DOE Joint Genome Institute (JGI-PGF)"/>
            <person name="Walter F."/>
            <person name="Albersmeier A."/>
            <person name="Kalinowski J."/>
            <person name="Ruckert C."/>
        </authorList>
    </citation>
    <scope>NUCLEOTIDE SEQUENCE</scope>
    <source>
        <strain evidence="2">CGMCC 1.16134</strain>
    </source>
</reference>
<dbReference type="InterPro" id="IPR001387">
    <property type="entry name" value="Cro/C1-type_HTH"/>
</dbReference>
<sequence length="83" mass="9679">MRYEPDRCRLLELYKETGISQREVHIKTGYPESQLSDYAHNRTTMGFATAMTISKALKLPSCDLLYTWREVAVSKKIPKVTRR</sequence>
<dbReference type="PROSITE" id="PS50943">
    <property type="entry name" value="HTH_CROC1"/>
    <property type="match status" value="1"/>
</dbReference>
<dbReference type="SUPFAM" id="SSF47413">
    <property type="entry name" value="lambda repressor-like DNA-binding domains"/>
    <property type="match status" value="1"/>
</dbReference>
<dbReference type="InterPro" id="IPR010982">
    <property type="entry name" value="Lambda_DNA-bd_dom_sf"/>
</dbReference>
<dbReference type="AlphaFoldDB" id="A0A917FG08"/>
<evidence type="ECO:0000313" key="2">
    <source>
        <dbReference type="EMBL" id="GGF72341.1"/>
    </source>
</evidence>
<reference evidence="2" key="2">
    <citation type="submission" date="2020-09" db="EMBL/GenBank/DDBJ databases">
        <authorList>
            <person name="Sun Q."/>
            <person name="Zhou Y."/>
        </authorList>
    </citation>
    <scope>NUCLEOTIDE SEQUENCE</scope>
    <source>
        <strain evidence="2">CGMCC 1.16134</strain>
    </source>
</reference>
<accession>A0A917FG08</accession>
<dbReference type="GO" id="GO:0003677">
    <property type="term" value="F:DNA binding"/>
    <property type="evidence" value="ECO:0007669"/>
    <property type="project" value="InterPro"/>
</dbReference>